<dbReference type="GO" id="GO:0003941">
    <property type="term" value="F:L-serine ammonia-lyase activity"/>
    <property type="evidence" value="ECO:0007669"/>
    <property type="project" value="TreeGrafter"/>
</dbReference>
<dbReference type="InterPro" id="IPR036052">
    <property type="entry name" value="TrpB-like_PALP_sf"/>
</dbReference>
<evidence type="ECO:0000256" key="4">
    <source>
        <dbReference type="ARBA" id="ARBA00022898"/>
    </source>
</evidence>
<name>A0A830EC73_9EURY</name>
<dbReference type="EMBL" id="BMCI01000005">
    <property type="protein sequence ID" value="GGC63574.1"/>
    <property type="molecule type" value="Genomic_DNA"/>
</dbReference>
<accession>A0A830EC73</accession>
<dbReference type="RefSeq" id="WP_188424127.1">
    <property type="nucleotide sequence ID" value="NZ_BMCI01000005.1"/>
</dbReference>
<reference evidence="7" key="1">
    <citation type="journal article" date="2014" name="Int. J. Syst. Evol. Microbiol.">
        <title>Complete genome sequence of Corynebacterium casei LMG S-19264T (=DSM 44701T), isolated from a smear-ripened cheese.</title>
        <authorList>
            <consortium name="US DOE Joint Genome Institute (JGI-PGF)"/>
            <person name="Walter F."/>
            <person name="Albersmeier A."/>
            <person name="Kalinowski J."/>
            <person name="Ruckert C."/>
        </authorList>
    </citation>
    <scope>NUCLEOTIDE SEQUENCE</scope>
    <source>
        <strain evidence="7">CCM 7217</strain>
    </source>
</reference>
<dbReference type="EC" id="4.3.1.19" evidence="3"/>
<evidence type="ECO:0000256" key="3">
    <source>
        <dbReference type="ARBA" id="ARBA00012096"/>
    </source>
</evidence>
<evidence type="ECO:0000256" key="2">
    <source>
        <dbReference type="ARBA" id="ARBA00010869"/>
    </source>
</evidence>
<comment type="caution">
    <text evidence="7">The sequence shown here is derived from an EMBL/GenBank/DDBJ whole genome shotgun (WGS) entry which is preliminary data.</text>
</comment>
<dbReference type="Proteomes" id="UP000646833">
    <property type="component" value="Unassembled WGS sequence"/>
</dbReference>
<evidence type="ECO:0000256" key="1">
    <source>
        <dbReference type="ARBA" id="ARBA00001933"/>
    </source>
</evidence>
<reference evidence="7" key="2">
    <citation type="submission" date="2020-09" db="EMBL/GenBank/DDBJ databases">
        <authorList>
            <person name="Sun Q."/>
            <person name="Sedlacek I."/>
        </authorList>
    </citation>
    <scope>NUCLEOTIDE SEQUENCE</scope>
    <source>
        <strain evidence="7">CCM 7217</strain>
    </source>
</reference>
<evidence type="ECO:0000313" key="8">
    <source>
        <dbReference type="Proteomes" id="UP000646833"/>
    </source>
</evidence>
<organism evidence="7 8">
    <name type="scientific">Haloferax sulfurifontis</name>
    <dbReference type="NCBI Taxonomy" id="255616"/>
    <lineage>
        <taxon>Archaea</taxon>
        <taxon>Methanobacteriati</taxon>
        <taxon>Methanobacteriota</taxon>
        <taxon>Stenosarchaea group</taxon>
        <taxon>Halobacteria</taxon>
        <taxon>Halobacteriales</taxon>
        <taxon>Haloferacaceae</taxon>
        <taxon>Haloferax</taxon>
    </lineage>
</organism>
<dbReference type="InterPro" id="IPR050147">
    <property type="entry name" value="Ser/Thr_Dehydratase"/>
</dbReference>
<comment type="cofactor">
    <cofactor evidence="1">
        <name>pyridoxal 5'-phosphate</name>
        <dbReference type="ChEBI" id="CHEBI:597326"/>
    </cofactor>
</comment>
<dbReference type="Gene3D" id="3.40.50.1100">
    <property type="match status" value="2"/>
</dbReference>
<dbReference type="PROSITE" id="PS00165">
    <property type="entry name" value="DEHYDRATASE_SER_THR"/>
    <property type="match status" value="1"/>
</dbReference>
<dbReference type="CDD" id="cd01562">
    <property type="entry name" value="Thr-dehyd"/>
    <property type="match status" value="1"/>
</dbReference>
<dbReference type="PANTHER" id="PTHR48078:SF6">
    <property type="entry name" value="L-THREONINE DEHYDRATASE CATABOLIC TDCB"/>
    <property type="match status" value="1"/>
</dbReference>
<dbReference type="GO" id="GO:0030170">
    <property type="term" value="F:pyridoxal phosphate binding"/>
    <property type="evidence" value="ECO:0007669"/>
    <property type="project" value="InterPro"/>
</dbReference>
<dbReference type="GO" id="GO:0009097">
    <property type="term" value="P:isoleucine biosynthetic process"/>
    <property type="evidence" value="ECO:0007669"/>
    <property type="project" value="TreeGrafter"/>
</dbReference>
<dbReference type="Pfam" id="PF00291">
    <property type="entry name" value="PALP"/>
    <property type="match status" value="1"/>
</dbReference>
<dbReference type="NCBIfam" id="TIGR01127">
    <property type="entry name" value="ilvA_1Cterm"/>
    <property type="match status" value="1"/>
</dbReference>
<proteinExistence type="inferred from homology"/>
<gene>
    <name evidence="7" type="ORF">GCM10007209_27120</name>
</gene>
<dbReference type="InterPro" id="IPR001926">
    <property type="entry name" value="TrpB-like_PALP"/>
</dbReference>
<dbReference type="GO" id="GO:0006567">
    <property type="term" value="P:L-threonine catabolic process"/>
    <property type="evidence" value="ECO:0007669"/>
    <property type="project" value="InterPro"/>
</dbReference>
<dbReference type="AlphaFoldDB" id="A0A830EC73"/>
<feature type="domain" description="Tryptophan synthase beta chain-like PALP" evidence="6">
    <location>
        <begin position="34"/>
        <end position="320"/>
    </location>
</feature>
<protein>
    <recommendedName>
        <fullName evidence="3">threonine ammonia-lyase</fullName>
        <ecNumber evidence="3">4.3.1.19</ecNumber>
    </recommendedName>
</protein>
<evidence type="ECO:0000256" key="5">
    <source>
        <dbReference type="ARBA" id="ARBA00023239"/>
    </source>
</evidence>
<dbReference type="SUPFAM" id="SSF53686">
    <property type="entry name" value="Tryptophan synthase beta subunit-like PLP-dependent enzymes"/>
    <property type="match status" value="1"/>
</dbReference>
<dbReference type="GO" id="GO:0004794">
    <property type="term" value="F:threonine deaminase activity"/>
    <property type="evidence" value="ECO:0007669"/>
    <property type="project" value="UniProtKB-EC"/>
</dbReference>
<dbReference type="InterPro" id="IPR005789">
    <property type="entry name" value="Thr_deHydtase_catblc"/>
</dbReference>
<keyword evidence="4" id="KW-0663">Pyridoxal phosphate</keyword>
<sequence length="432" mass="44454">MSDGRVTGESAPPASDVVTADDVADAHERLDGVVHRTPLDSSRTIAGRCGAERVDLKLENVQRTGSFKIRGAYNAMAQLPESVRERGVVASSAGNHAQGVALAGDLLGIDTTIVVPEITPAVKIDATRGYGADVVVEGDIYEESYEHALRLADEEGLEFVHPFDDAAVIAGQGTVGREIAADAPDVDTVLVSIGGGGLISGIATAMKARDPDVRVVGVQPEGAAHAKPSLEADEIRMLSEVDTVAEGIADARLLERTFAVVRDRVDDVVSVDDADLAVAVTVLAERAKTVAEPAGAAPVAAFLSGAVDVEGERVAAVVSGGNVGLSEHAELTRVGMEALGRAAEARLELDDWPAALGDLSEAVAASGAELDSVERAARTAADEPNRVPVEVRLDGSGPDHLADALDSLAALDGVEVVSHSLDERVGESGDSA</sequence>
<dbReference type="FunFam" id="3.40.50.1100:FF:000007">
    <property type="entry name" value="L-threonine dehydratase catabolic TdcB"/>
    <property type="match status" value="1"/>
</dbReference>
<dbReference type="GO" id="GO:0006565">
    <property type="term" value="P:L-serine catabolic process"/>
    <property type="evidence" value="ECO:0007669"/>
    <property type="project" value="TreeGrafter"/>
</dbReference>
<evidence type="ECO:0000313" key="7">
    <source>
        <dbReference type="EMBL" id="GGC63574.1"/>
    </source>
</evidence>
<comment type="similarity">
    <text evidence="2">Belongs to the serine/threonine dehydratase family.</text>
</comment>
<dbReference type="FunFam" id="3.40.50.1100:FF:000005">
    <property type="entry name" value="Threonine dehydratase catabolic"/>
    <property type="match status" value="1"/>
</dbReference>
<evidence type="ECO:0000259" key="6">
    <source>
        <dbReference type="Pfam" id="PF00291"/>
    </source>
</evidence>
<keyword evidence="5" id="KW-0456">Lyase</keyword>
<dbReference type="PANTHER" id="PTHR48078">
    <property type="entry name" value="THREONINE DEHYDRATASE, MITOCHONDRIAL-RELATED"/>
    <property type="match status" value="1"/>
</dbReference>
<dbReference type="InterPro" id="IPR000634">
    <property type="entry name" value="Ser/Thr_deHydtase_PyrdxlP-BS"/>
</dbReference>